<dbReference type="PROSITE" id="PS50979">
    <property type="entry name" value="BC"/>
    <property type="match status" value="1"/>
</dbReference>
<evidence type="ECO:0000256" key="4">
    <source>
        <dbReference type="ARBA" id="ARBA00022840"/>
    </source>
</evidence>
<reference evidence="6" key="1">
    <citation type="journal article" date="2014" name="Front. Microbiol.">
        <title>High frequency of phylogenetically diverse reductive dehalogenase-homologous genes in deep subseafloor sedimentary metagenomes.</title>
        <authorList>
            <person name="Kawai M."/>
            <person name="Futagami T."/>
            <person name="Toyoda A."/>
            <person name="Takaki Y."/>
            <person name="Nishi S."/>
            <person name="Hori S."/>
            <person name="Arai W."/>
            <person name="Tsubouchi T."/>
            <person name="Morono Y."/>
            <person name="Uchiyama I."/>
            <person name="Ito T."/>
            <person name="Fujiyama A."/>
            <person name="Inagaki F."/>
            <person name="Takami H."/>
        </authorList>
    </citation>
    <scope>NUCLEOTIDE SEQUENCE</scope>
    <source>
        <strain evidence="6">Expedition CK06-06</strain>
    </source>
</reference>
<comment type="caution">
    <text evidence="6">The sequence shown here is derived from an EMBL/GenBank/DDBJ whole genome shotgun (WGS) entry which is preliminary data.</text>
</comment>
<dbReference type="SUPFAM" id="SSF51246">
    <property type="entry name" value="Rudiment single hybrid motif"/>
    <property type="match status" value="1"/>
</dbReference>
<keyword evidence="2" id="KW-0547">Nucleotide-binding</keyword>
<proteinExistence type="predicted"/>
<dbReference type="InterPro" id="IPR003778">
    <property type="entry name" value="CT_A_B"/>
</dbReference>
<name>X1TX23_9ZZZZ</name>
<evidence type="ECO:0000259" key="5">
    <source>
        <dbReference type="PROSITE" id="PS50979"/>
    </source>
</evidence>
<dbReference type="GO" id="GO:0005524">
    <property type="term" value="F:ATP binding"/>
    <property type="evidence" value="ECO:0007669"/>
    <property type="project" value="UniProtKB-KW"/>
</dbReference>
<dbReference type="SMART" id="SM00878">
    <property type="entry name" value="Biotin_carb_C"/>
    <property type="match status" value="1"/>
</dbReference>
<dbReference type="InterPro" id="IPR011764">
    <property type="entry name" value="Biotin_carboxylation_dom"/>
</dbReference>
<evidence type="ECO:0000256" key="2">
    <source>
        <dbReference type="ARBA" id="ARBA00022741"/>
    </source>
</evidence>
<feature type="non-terminal residue" evidence="6">
    <location>
        <position position="278"/>
    </location>
</feature>
<protein>
    <recommendedName>
        <fullName evidence="5">Biotin carboxylation domain-containing protein</fullName>
    </recommendedName>
</protein>
<dbReference type="EMBL" id="BARW01017850">
    <property type="protein sequence ID" value="GAI92110.1"/>
    <property type="molecule type" value="Genomic_DNA"/>
</dbReference>
<keyword evidence="3" id="KW-0378">Hydrolase</keyword>
<accession>X1TX23</accession>
<keyword evidence="1" id="KW-0436">Ligase</keyword>
<dbReference type="Pfam" id="PF02626">
    <property type="entry name" value="CT_A_B"/>
    <property type="match status" value="1"/>
</dbReference>
<organism evidence="6">
    <name type="scientific">marine sediment metagenome</name>
    <dbReference type="NCBI Taxonomy" id="412755"/>
    <lineage>
        <taxon>unclassified sequences</taxon>
        <taxon>metagenomes</taxon>
        <taxon>ecological metagenomes</taxon>
    </lineage>
</organism>
<dbReference type="PANTHER" id="PTHR43309:SF3">
    <property type="entry name" value="5-OXOPROLINASE SUBUNIT C"/>
    <property type="match status" value="1"/>
</dbReference>
<keyword evidence="4" id="KW-0067">ATP-binding</keyword>
<dbReference type="InterPro" id="IPR052708">
    <property type="entry name" value="PxpC"/>
</dbReference>
<dbReference type="Gene3D" id="3.30.470.20">
    <property type="entry name" value="ATP-grasp fold, B domain"/>
    <property type="match status" value="1"/>
</dbReference>
<dbReference type="SMART" id="SM00797">
    <property type="entry name" value="AHS2"/>
    <property type="match status" value="1"/>
</dbReference>
<evidence type="ECO:0000256" key="1">
    <source>
        <dbReference type="ARBA" id="ARBA00022598"/>
    </source>
</evidence>
<dbReference type="Pfam" id="PF02785">
    <property type="entry name" value="Biotin_carb_C"/>
    <property type="match status" value="1"/>
</dbReference>
<evidence type="ECO:0000256" key="3">
    <source>
        <dbReference type="ARBA" id="ARBA00022801"/>
    </source>
</evidence>
<gene>
    <name evidence="6" type="ORF">S12H4_30718</name>
</gene>
<dbReference type="PANTHER" id="PTHR43309">
    <property type="entry name" value="5-OXOPROLINASE SUBUNIT C"/>
    <property type="match status" value="1"/>
</dbReference>
<dbReference type="InterPro" id="IPR011054">
    <property type="entry name" value="Rudment_hybrid_motif"/>
</dbReference>
<dbReference type="GO" id="GO:0016787">
    <property type="term" value="F:hydrolase activity"/>
    <property type="evidence" value="ECO:0007669"/>
    <property type="project" value="UniProtKB-KW"/>
</dbReference>
<evidence type="ECO:0000313" key="6">
    <source>
        <dbReference type="EMBL" id="GAI92110.1"/>
    </source>
</evidence>
<feature type="non-terminal residue" evidence="6">
    <location>
        <position position="1"/>
    </location>
</feature>
<dbReference type="AlphaFoldDB" id="X1TX23"/>
<dbReference type="GO" id="GO:0016874">
    <property type="term" value="F:ligase activity"/>
    <property type="evidence" value="ECO:0007669"/>
    <property type="project" value="UniProtKB-KW"/>
</dbReference>
<feature type="domain" description="Biotin carboxylation" evidence="5">
    <location>
        <begin position="1"/>
        <end position="124"/>
    </location>
</feature>
<sequence>RGLDTLYSSPKGHSIQARIYAEDCLNDFRPSGGQIDQVRFPEGARIETWVRDGINITSFYDPMLAKIIVHAETREEAIDLLSIALEETRLYGVTTNLQYLHALLQEEDCNSGHVHTQMLEHFTPDERAIEVLDGGIQTTVQDWPGRIGHWNVGVPPCGPMDPFAFRIGNKLLGNDDQASGLELTLRGGSYRFRVDMSICLTGADMEAKLDEKEVSMYSVINVKRGQVLSFGEALQGMRTYLLVAGGLDMPLYLGSSSTFTLGGFGGHGGRALRTGDVL</sequence>
<dbReference type="InterPro" id="IPR005482">
    <property type="entry name" value="Biotin_COase_C"/>
</dbReference>